<keyword evidence="3" id="KW-0949">S-adenosyl-L-methionine</keyword>
<dbReference type="SUPFAM" id="SSF102114">
    <property type="entry name" value="Radical SAM enzymes"/>
    <property type="match status" value="1"/>
</dbReference>
<dbReference type="InterPro" id="IPR013785">
    <property type="entry name" value="Aldolase_TIM"/>
</dbReference>
<dbReference type="PANTHER" id="PTHR30352">
    <property type="entry name" value="PYRUVATE FORMATE-LYASE-ACTIVATING ENZYME"/>
    <property type="match status" value="1"/>
</dbReference>
<evidence type="ECO:0000256" key="4">
    <source>
        <dbReference type="ARBA" id="ARBA00022723"/>
    </source>
</evidence>
<sequence>MTTTLRVNRVHSPVTTLGYGRRLGIWTQGCPLACPGCMSRDTWDPAAGAEVPVDRLAALWRDAVRDGADGLTISGGEPLTQPEGLAALLAAAHEIRSGTARELDLLVFTGYEESELDDVQRAAVRHADVLITGRYEAGRPTGLIWRGSAGQHMLLRTELAERRYQPFVGHTPDSSPMQVAADEHGVWLIGVPANGTLPRLERALRTRGVELGRTSWRPARGKEQGPGRKP</sequence>
<keyword evidence="5" id="KW-0408">Iron</keyword>
<dbReference type="EMBL" id="JBITGY010000003">
    <property type="protein sequence ID" value="MFI6498160.1"/>
    <property type="molecule type" value="Genomic_DNA"/>
</dbReference>
<dbReference type="Pfam" id="PF13353">
    <property type="entry name" value="Fer4_12"/>
    <property type="match status" value="1"/>
</dbReference>
<evidence type="ECO:0000313" key="9">
    <source>
        <dbReference type="Proteomes" id="UP001612741"/>
    </source>
</evidence>
<evidence type="ECO:0000256" key="7">
    <source>
        <dbReference type="SAM" id="MobiDB-lite"/>
    </source>
</evidence>
<evidence type="ECO:0000256" key="1">
    <source>
        <dbReference type="ARBA" id="ARBA00001966"/>
    </source>
</evidence>
<evidence type="ECO:0000256" key="2">
    <source>
        <dbReference type="ARBA" id="ARBA00022485"/>
    </source>
</evidence>
<feature type="compositionally biased region" description="Basic and acidic residues" evidence="7">
    <location>
        <begin position="220"/>
        <end position="230"/>
    </location>
</feature>
<feature type="region of interest" description="Disordered" evidence="7">
    <location>
        <begin position="211"/>
        <end position="230"/>
    </location>
</feature>
<organism evidence="8 9">
    <name type="scientific">Nonomuraea typhae</name>
    <dbReference type="NCBI Taxonomy" id="2603600"/>
    <lineage>
        <taxon>Bacteria</taxon>
        <taxon>Bacillati</taxon>
        <taxon>Actinomycetota</taxon>
        <taxon>Actinomycetes</taxon>
        <taxon>Streptosporangiales</taxon>
        <taxon>Streptosporangiaceae</taxon>
        <taxon>Nonomuraea</taxon>
    </lineage>
</organism>
<evidence type="ECO:0000256" key="3">
    <source>
        <dbReference type="ARBA" id="ARBA00022691"/>
    </source>
</evidence>
<dbReference type="SFLD" id="SFLDS00029">
    <property type="entry name" value="Radical_SAM"/>
    <property type="match status" value="1"/>
</dbReference>
<reference evidence="8 9" key="1">
    <citation type="submission" date="2024-10" db="EMBL/GenBank/DDBJ databases">
        <title>The Natural Products Discovery Center: Release of the First 8490 Sequenced Strains for Exploring Actinobacteria Biosynthetic Diversity.</title>
        <authorList>
            <person name="Kalkreuter E."/>
            <person name="Kautsar S.A."/>
            <person name="Yang D."/>
            <person name="Bader C.D."/>
            <person name="Teijaro C.N."/>
            <person name="Fluegel L."/>
            <person name="Davis C.M."/>
            <person name="Simpson J.R."/>
            <person name="Lauterbach L."/>
            <person name="Steele A.D."/>
            <person name="Gui C."/>
            <person name="Meng S."/>
            <person name="Li G."/>
            <person name="Viehrig K."/>
            <person name="Ye F."/>
            <person name="Su P."/>
            <person name="Kiefer A.F."/>
            <person name="Nichols A."/>
            <person name="Cepeda A.J."/>
            <person name="Yan W."/>
            <person name="Fan B."/>
            <person name="Jiang Y."/>
            <person name="Adhikari A."/>
            <person name="Zheng C.-J."/>
            <person name="Schuster L."/>
            <person name="Cowan T.M."/>
            <person name="Smanski M.J."/>
            <person name="Chevrette M.G."/>
            <person name="De Carvalho L.P.S."/>
            <person name="Shen B."/>
        </authorList>
    </citation>
    <scope>NUCLEOTIDE SEQUENCE [LARGE SCALE GENOMIC DNA]</scope>
    <source>
        <strain evidence="8 9">NPDC050545</strain>
    </source>
</reference>
<dbReference type="InterPro" id="IPR034457">
    <property type="entry name" value="Organic_radical-activating"/>
</dbReference>
<evidence type="ECO:0000313" key="8">
    <source>
        <dbReference type="EMBL" id="MFI6498160.1"/>
    </source>
</evidence>
<dbReference type="Gene3D" id="3.20.20.70">
    <property type="entry name" value="Aldolase class I"/>
    <property type="match status" value="1"/>
</dbReference>
<keyword evidence="9" id="KW-1185">Reference proteome</keyword>
<dbReference type="PANTHER" id="PTHR30352:SF2">
    <property type="entry name" value="ANAEROBIC RIBONUCLEOSIDE-TRIPHOSPHATE REDUCTASE-ACTIVATING PROTEIN"/>
    <property type="match status" value="1"/>
</dbReference>
<accession>A0ABW7YQG0</accession>
<keyword evidence="2" id="KW-0004">4Fe-4S</keyword>
<proteinExistence type="predicted"/>
<dbReference type="Proteomes" id="UP001612741">
    <property type="component" value="Unassembled WGS sequence"/>
</dbReference>
<dbReference type="InterPro" id="IPR007197">
    <property type="entry name" value="rSAM"/>
</dbReference>
<protein>
    <submittedName>
        <fullName evidence="8">4Fe-4S single cluster domain-containing protein</fullName>
    </submittedName>
</protein>
<dbReference type="InterPro" id="IPR058240">
    <property type="entry name" value="rSAM_sf"/>
</dbReference>
<gene>
    <name evidence="8" type="ORF">ACIBG2_12275</name>
</gene>
<name>A0ABW7YQG0_9ACTN</name>
<evidence type="ECO:0000256" key="6">
    <source>
        <dbReference type="ARBA" id="ARBA00023014"/>
    </source>
</evidence>
<keyword evidence="4" id="KW-0479">Metal-binding</keyword>
<dbReference type="RefSeq" id="WP_397081417.1">
    <property type="nucleotide sequence ID" value="NZ_JBITGY010000003.1"/>
</dbReference>
<comment type="caution">
    <text evidence="8">The sequence shown here is derived from an EMBL/GenBank/DDBJ whole genome shotgun (WGS) entry which is preliminary data.</text>
</comment>
<comment type="cofactor">
    <cofactor evidence="1">
        <name>[4Fe-4S] cluster</name>
        <dbReference type="ChEBI" id="CHEBI:49883"/>
    </cofactor>
</comment>
<evidence type="ECO:0000256" key="5">
    <source>
        <dbReference type="ARBA" id="ARBA00023004"/>
    </source>
</evidence>
<keyword evidence="6" id="KW-0411">Iron-sulfur</keyword>